<dbReference type="InterPro" id="IPR008712">
    <property type="entry name" value="NinF"/>
</dbReference>
<protein>
    <submittedName>
        <fullName evidence="1">NinF protein</fullName>
    </submittedName>
</protein>
<reference evidence="1 2" key="1">
    <citation type="journal article" date="2019" name="J. Basic Microbiol.">
        <title>Complete genome sequence analysis of temperate Erwinia bacteriophages 49 and 59.</title>
        <authorList>
            <person name="Zlatohurska M."/>
            <person name="Gorb T."/>
            <person name="Romaniuk L."/>
            <person name="Korol N."/>
            <person name="Faidiuk Y."/>
            <person name="Kropinski A.M."/>
            <person name="Kushkina A."/>
            <person name="Tovkach F."/>
        </authorList>
    </citation>
    <scope>NUCLEOTIDE SEQUENCE [LARGE SCALE GENOMIC DNA]</scope>
</reference>
<proteinExistence type="predicted"/>
<dbReference type="EMBL" id="MH443101">
    <property type="protein sequence ID" value="AXH43588.1"/>
    <property type="molecule type" value="Genomic_DNA"/>
</dbReference>
<evidence type="ECO:0000313" key="2">
    <source>
        <dbReference type="Proteomes" id="UP000310697"/>
    </source>
</evidence>
<organism evidence="1 2">
    <name type="scientific">Erwinia phage vB_EhrS_59</name>
    <dbReference type="NCBI Taxonomy" id="2283025"/>
    <lineage>
        <taxon>Viruses</taxon>
        <taxon>Duplodnaviria</taxon>
        <taxon>Heunggongvirae</taxon>
        <taxon>Uroviricota</taxon>
        <taxon>Caudoviricetes</taxon>
        <taxon>Feofaniavirus</taxon>
        <taxon>Feofaniavirus Eho59</taxon>
    </lineage>
</organism>
<sequence length="54" mass="5737">MTMQPDPTCIECGRPLSEDEAHCCDDCAAWMLEDPNANIAGGDDGNSHQAAEEA</sequence>
<gene>
    <name evidence="1" type="ORF">MZUP2_700</name>
</gene>
<name>A0A4Y1NRI7_9CAUD</name>
<keyword evidence="2" id="KW-1185">Reference proteome</keyword>
<dbReference type="Pfam" id="PF05810">
    <property type="entry name" value="NinF"/>
    <property type="match status" value="1"/>
</dbReference>
<dbReference type="Proteomes" id="UP000310697">
    <property type="component" value="Segment"/>
</dbReference>
<accession>A0A4Y1NRI7</accession>
<evidence type="ECO:0000313" key="1">
    <source>
        <dbReference type="EMBL" id="AXH43588.1"/>
    </source>
</evidence>